<dbReference type="KEGG" id="sfu:Sfum_3242"/>
<evidence type="ECO:0000256" key="1">
    <source>
        <dbReference type="SAM" id="MobiDB-lite"/>
    </source>
</evidence>
<keyword evidence="3" id="KW-1185">Reference proteome</keyword>
<evidence type="ECO:0000313" key="2">
    <source>
        <dbReference type="EMBL" id="ABK18915.1"/>
    </source>
</evidence>
<dbReference type="Proteomes" id="UP000001784">
    <property type="component" value="Chromosome"/>
</dbReference>
<dbReference type="EMBL" id="CP000478">
    <property type="protein sequence ID" value="ABK18915.1"/>
    <property type="molecule type" value="Genomic_DNA"/>
</dbReference>
<feature type="region of interest" description="Disordered" evidence="1">
    <location>
        <begin position="120"/>
        <end position="139"/>
    </location>
</feature>
<accession>A0LNB3</accession>
<dbReference type="HOGENOM" id="CLU_1844109_0_0_7"/>
<gene>
    <name evidence="2" type="ordered locus">Sfum_3242</name>
</gene>
<sequence>MNRDRFRRIFTPSCRRTTPNISCRPDRYILIMAKRFLNLDVMGLEMTAFHRARLSIVAGAMKQEKSGWNPPGRAIGPSPPATGLWNAALGHCRSTGQSYLAGKKKRPMTWPRRILGTVSLRRGGSKPREEKTRTVFPKP</sequence>
<dbReference type="InParanoid" id="A0LNB3"/>
<dbReference type="AlphaFoldDB" id="A0LNB3"/>
<name>A0LNB3_SYNFM</name>
<proteinExistence type="predicted"/>
<organism evidence="2 3">
    <name type="scientific">Syntrophobacter fumaroxidans (strain DSM 10017 / MPOB)</name>
    <dbReference type="NCBI Taxonomy" id="335543"/>
    <lineage>
        <taxon>Bacteria</taxon>
        <taxon>Pseudomonadati</taxon>
        <taxon>Thermodesulfobacteriota</taxon>
        <taxon>Syntrophobacteria</taxon>
        <taxon>Syntrophobacterales</taxon>
        <taxon>Syntrophobacteraceae</taxon>
        <taxon>Syntrophobacter</taxon>
    </lineage>
</organism>
<reference evidence="2 3" key="1">
    <citation type="submission" date="2006-10" db="EMBL/GenBank/DDBJ databases">
        <title>Complete sequence of Syntrophobacter fumaroxidans MPOB.</title>
        <authorList>
            <consortium name="US DOE Joint Genome Institute"/>
            <person name="Copeland A."/>
            <person name="Lucas S."/>
            <person name="Lapidus A."/>
            <person name="Barry K."/>
            <person name="Detter J.C."/>
            <person name="Glavina del Rio T."/>
            <person name="Hammon N."/>
            <person name="Israni S."/>
            <person name="Pitluck S."/>
            <person name="Goltsman E.G."/>
            <person name="Martinez M."/>
            <person name="Schmutz J."/>
            <person name="Larimer F."/>
            <person name="Land M."/>
            <person name="Hauser L."/>
            <person name="Kyrpides N."/>
            <person name="Kim E."/>
            <person name="Boone D.R."/>
            <person name="Brockman F."/>
            <person name="Culley D."/>
            <person name="Ferry J."/>
            <person name="Gunsalus R."/>
            <person name="McInerney M.J."/>
            <person name="Morrison M."/>
            <person name="Plugge C."/>
            <person name="Rohlin L."/>
            <person name="Scholten J."/>
            <person name="Sieber J."/>
            <person name="Stams A.J.M."/>
            <person name="Worm P."/>
            <person name="Henstra A.M."/>
            <person name="Richardson P."/>
        </authorList>
    </citation>
    <scope>NUCLEOTIDE SEQUENCE [LARGE SCALE GENOMIC DNA]</scope>
    <source>
        <strain evidence="3">DSM 10017 / MPOB</strain>
    </source>
</reference>
<dbReference type="STRING" id="335543.Sfum_3242"/>
<evidence type="ECO:0000313" key="3">
    <source>
        <dbReference type="Proteomes" id="UP000001784"/>
    </source>
</evidence>
<protein>
    <submittedName>
        <fullName evidence="2">Uncharacterized protein</fullName>
    </submittedName>
</protein>